<gene>
    <name evidence="1" type="primary">orf61</name>
    <name evidence="1" type="ORF">Eudi_ORF61</name>
</gene>
<evidence type="ECO:0000313" key="1">
    <source>
        <dbReference type="EMBL" id="QHB21720.1"/>
    </source>
</evidence>
<keyword evidence="2" id="KW-1185">Reference proteome</keyword>
<organism evidence="1 2">
    <name type="scientific">Artaxa digramma nucleopolyhedrovirus</name>
    <dbReference type="NCBI Taxonomy" id="3070910"/>
    <lineage>
        <taxon>Viruses</taxon>
        <taxon>Viruses incertae sedis</taxon>
        <taxon>Naldaviricetes</taxon>
        <taxon>Lefavirales</taxon>
        <taxon>Baculoviridae</taxon>
        <taxon>Alphabaculovirus</taxon>
        <taxon>Alphabaculovirus ardigrammae</taxon>
    </lineage>
</organism>
<reference evidence="1 2" key="1">
    <citation type="journal article" date="2019" name="Viruses">
        <title>Genome Analysis of a Novel Clade II.b Alphabaculovirus Obtained from Artaxa digramma.</title>
        <authorList>
            <person name="Li J."/>
            <person name="Duan X."/>
            <person name="Wang Q."/>
            <person name="Zhang L."/>
            <person name="Deng F."/>
            <person name="Wang H."/>
            <person name="Hu Z."/>
            <person name="Wang M."/>
            <person name="Wang J."/>
        </authorList>
    </citation>
    <scope>NUCLEOTIDE SEQUENCE [LARGE SCALE GENOMIC DNA]</scope>
    <source>
        <strain evidence="1 2">424</strain>
    </source>
</reference>
<protein>
    <submittedName>
        <fullName evidence="1">Orf61</fullName>
    </submittedName>
</protein>
<dbReference type="EMBL" id="MN233792">
    <property type="protein sequence ID" value="QHB21720.1"/>
    <property type="molecule type" value="Genomic_DNA"/>
</dbReference>
<sequence length="270" mass="32138">MSVDSLQTWCGRMAVRCAVPAIDLYAPHFASALTHRRKDDLTWMKNIFVNTELSWLSNRPKLKIFLKTCKRILPASIFCFLVTNCIPMEMARVLKNEEIRLKMIQDYPLKFYVFEFMNNFCDDTNVFRFFRSLCKNTFVDETVFNHIFAQKHQNRHDSRVERKRRNLIIMVVLKLLNIVENYVMSSVNKDVRLVQTYVSLSEKIKMYNILCNQSDDDDDKCSFFSCNFKIFAPTEFFNEMVFQQFVEEKLFKLCIKNVTRVKIITTLQRI</sequence>
<dbReference type="Proteomes" id="UP000830275">
    <property type="component" value="Segment"/>
</dbReference>
<name>A0AAE6R6A2_9ABAC</name>
<proteinExistence type="predicted"/>
<accession>A0AAE6R6A2</accession>
<evidence type="ECO:0000313" key="2">
    <source>
        <dbReference type="Proteomes" id="UP000830275"/>
    </source>
</evidence>